<keyword evidence="1" id="KW-1133">Transmembrane helix</keyword>
<keyword evidence="1" id="KW-0472">Membrane</keyword>
<keyword evidence="4" id="KW-1185">Reference proteome</keyword>
<evidence type="ECO:0000313" key="4">
    <source>
        <dbReference type="Proteomes" id="UP000319040"/>
    </source>
</evidence>
<evidence type="ECO:0000256" key="1">
    <source>
        <dbReference type="SAM" id="Phobius"/>
    </source>
</evidence>
<keyword evidence="1" id="KW-0812">Transmembrane</keyword>
<accession>A0A521F594</accession>
<dbReference type="GO" id="GO:0000156">
    <property type="term" value="F:phosphorelay response regulator activity"/>
    <property type="evidence" value="ECO:0007669"/>
    <property type="project" value="InterPro"/>
</dbReference>
<evidence type="ECO:0000259" key="2">
    <source>
        <dbReference type="PROSITE" id="PS50930"/>
    </source>
</evidence>
<dbReference type="Proteomes" id="UP000319040">
    <property type="component" value="Unassembled WGS sequence"/>
</dbReference>
<dbReference type="EMBL" id="FXTB01000014">
    <property type="protein sequence ID" value="SMO91319.1"/>
    <property type="molecule type" value="Genomic_DNA"/>
</dbReference>
<evidence type="ECO:0000313" key="3">
    <source>
        <dbReference type="EMBL" id="SMO91319.1"/>
    </source>
</evidence>
<dbReference type="PANTHER" id="PTHR37299:SF1">
    <property type="entry name" value="STAGE 0 SPORULATION PROTEIN A HOMOLOG"/>
    <property type="match status" value="1"/>
</dbReference>
<dbReference type="AlphaFoldDB" id="A0A521F594"/>
<dbReference type="OrthoDB" id="1490554at2"/>
<dbReference type="GO" id="GO:0003677">
    <property type="term" value="F:DNA binding"/>
    <property type="evidence" value="ECO:0007669"/>
    <property type="project" value="UniProtKB-KW"/>
</dbReference>
<dbReference type="InterPro" id="IPR046947">
    <property type="entry name" value="LytR-like"/>
</dbReference>
<feature type="domain" description="HTH LytTR-type" evidence="2">
    <location>
        <begin position="70"/>
        <end position="168"/>
    </location>
</feature>
<protein>
    <submittedName>
        <fullName evidence="3">LytTr DNA-binding domain-containing protein</fullName>
    </submittedName>
</protein>
<dbReference type="PANTHER" id="PTHR37299">
    <property type="entry name" value="TRANSCRIPTIONAL REGULATOR-RELATED"/>
    <property type="match status" value="1"/>
</dbReference>
<dbReference type="InterPro" id="IPR007492">
    <property type="entry name" value="LytTR_DNA-bd_dom"/>
</dbReference>
<proteinExistence type="predicted"/>
<dbReference type="Pfam" id="PF04397">
    <property type="entry name" value="LytTR"/>
    <property type="match status" value="1"/>
</dbReference>
<dbReference type="PROSITE" id="PS50930">
    <property type="entry name" value="HTH_LYTTR"/>
    <property type="match status" value="1"/>
</dbReference>
<dbReference type="Gene3D" id="2.40.50.1020">
    <property type="entry name" value="LytTr DNA-binding domain"/>
    <property type="match status" value="1"/>
</dbReference>
<dbReference type="SMART" id="SM00850">
    <property type="entry name" value="LytTR"/>
    <property type="match status" value="1"/>
</dbReference>
<keyword evidence="3" id="KW-0238">DNA-binding</keyword>
<reference evidence="3 4" key="1">
    <citation type="submission" date="2017-05" db="EMBL/GenBank/DDBJ databases">
        <authorList>
            <person name="Varghese N."/>
            <person name="Submissions S."/>
        </authorList>
    </citation>
    <scope>NUCLEOTIDE SEQUENCE [LARGE SCALE GENOMIC DNA]</scope>
    <source>
        <strain evidence="3 4">DSM 27040</strain>
    </source>
</reference>
<name>A0A521F594_SACCC</name>
<sequence>MIHFVLNFYEKSIIKHLLYSFHLFFWGLSGDCPIFPWNIIYLKESKFRKKQQKIEPRKDSLKENPLTPTLDVKVEKTIHKVLLKDILFIENQRNNIRIKLAKTELIVRHNSSTMENLVPKDAFIRVHRSCIINHGTVSSFSPTKIEIDDVSILVGRKYKDVIKEVLEYN</sequence>
<gene>
    <name evidence="3" type="ORF">SAMN06265379_11442</name>
</gene>
<feature type="transmembrane region" description="Helical" evidence="1">
    <location>
        <begin position="20"/>
        <end position="42"/>
    </location>
</feature>
<organism evidence="3 4">
    <name type="scientific">Saccharicrinis carchari</name>
    <dbReference type="NCBI Taxonomy" id="1168039"/>
    <lineage>
        <taxon>Bacteria</taxon>
        <taxon>Pseudomonadati</taxon>
        <taxon>Bacteroidota</taxon>
        <taxon>Bacteroidia</taxon>
        <taxon>Marinilabiliales</taxon>
        <taxon>Marinilabiliaceae</taxon>
        <taxon>Saccharicrinis</taxon>
    </lineage>
</organism>